<dbReference type="EMBL" id="BBPI01000018">
    <property type="protein sequence ID" value="GAM00015.1"/>
    <property type="molecule type" value="Genomic_DNA"/>
</dbReference>
<dbReference type="InterPro" id="IPR014819">
    <property type="entry name" value="PriCT_2"/>
</dbReference>
<feature type="region of interest" description="Disordered" evidence="1">
    <location>
        <begin position="204"/>
        <end position="228"/>
    </location>
</feature>
<dbReference type="AlphaFoldDB" id="A0A0A1W3J9"/>
<evidence type="ECO:0000259" key="2">
    <source>
        <dbReference type="Pfam" id="PF08707"/>
    </source>
</evidence>
<sequence>MNIYSNSRRGATLISPLDRPLKVTRFPRQSASRKDDLTLSLRELAEVIKDEWAEYKGDLPWLKLARFGNTRSDKGSLRTNANMQAISGIELDYDDGDISPARARAILSEVGIAALIFTTPSHMQPGKGNRWRILCPTSRDLDPIERERLVARINGLFDGAFDPASFTMSQSFYYGNVEDGTPVQTYLVDGGYIDHADDLDEVALGRDGKPYRERREREANDNHEGATRPQHVADSALMSIPNEGDRSWWRDMAAAHKSAGGSFTVFDGWSKGHDSYSRRHTRDTWDDLDPEKEGGITERSLYSAAADHDWRDSELDEQTLADLDDYDADLEALIKEDKAHAAERQKADDSAFLKPVSSFASKRVPKREWLIPDLIPNRQVTDLSGDGGTGKSNLALQLAVAVGTGSPFLGERVDRPGAVCVIAAEDEEDELHRRFADICRERNLDMADLDNVWVRSMAGENAILAEPTRSGGLKETAIYERLERIMSERHYSLLILDTRSHLYGGEANNTNQVTQFINMLKHLAIQYDCAVLLLSHPSLTGMNTGTGSGFSVAWNNAVRSRLYLERVRNDDGTEDDTDARVLRTMKSNYGPTGGEIRMTWRRGVFVADAELADDDDDGDSRLPVDNLFLEILDAMTEQGRYVSHNTGPTYAPSLFEGHPRAGHTKNRTFKNAMERLLDAGEIVIAEHGKGNSKRTHLERASSQPPTGNRRRNREIQELV</sequence>
<evidence type="ECO:0000256" key="1">
    <source>
        <dbReference type="SAM" id="MobiDB-lite"/>
    </source>
</evidence>
<feature type="domain" description="Primase C-terminal 2" evidence="2">
    <location>
        <begin position="235"/>
        <end position="305"/>
    </location>
</feature>
<dbReference type="Gene3D" id="3.40.50.300">
    <property type="entry name" value="P-loop containing nucleotide triphosphate hydrolases"/>
    <property type="match status" value="1"/>
</dbReference>
<dbReference type="Pfam" id="PF08707">
    <property type="entry name" value="PriCT_2"/>
    <property type="match status" value="1"/>
</dbReference>
<dbReference type="Proteomes" id="UP000032305">
    <property type="component" value="Unassembled WGS sequence"/>
</dbReference>
<keyword evidence="4" id="KW-1185">Reference proteome</keyword>
<comment type="caution">
    <text evidence="3">The sequence shown here is derived from an EMBL/GenBank/DDBJ whole genome shotgun (WGS) entry which is preliminary data.</text>
</comment>
<feature type="compositionally biased region" description="Basic and acidic residues" evidence="1">
    <location>
        <begin position="204"/>
        <end position="226"/>
    </location>
</feature>
<dbReference type="InterPro" id="IPR027417">
    <property type="entry name" value="P-loop_NTPase"/>
</dbReference>
<feature type="compositionally biased region" description="Basic and acidic residues" evidence="1">
    <location>
        <begin position="687"/>
        <end position="699"/>
    </location>
</feature>
<organism evidence="3 4">
    <name type="scientific">Sphingomonas parapaucimobilis NBRC 15100</name>
    <dbReference type="NCBI Taxonomy" id="1219049"/>
    <lineage>
        <taxon>Bacteria</taxon>
        <taxon>Pseudomonadati</taxon>
        <taxon>Pseudomonadota</taxon>
        <taxon>Alphaproteobacteria</taxon>
        <taxon>Sphingomonadales</taxon>
        <taxon>Sphingomonadaceae</taxon>
        <taxon>Sphingomonas</taxon>
    </lineage>
</organism>
<name>A0A0A1W3J9_9SPHN</name>
<dbReference type="SUPFAM" id="SSF52540">
    <property type="entry name" value="P-loop containing nucleoside triphosphate hydrolases"/>
    <property type="match status" value="1"/>
</dbReference>
<proteinExistence type="predicted"/>
<dbReference type="eggNOG" id="COG3598">
    <property type="taxonomic scope" value="Bacteria"/>
</dbReference>
<evidence type="ECO:0000313" key="3">
    <source>
        <dbReference type="EMBL" id="GAM00015.1"/>
    </source>
</evidence>
<dbReference type="GO" id="GO:0016817">
    <property type="term" value="F:hydrolase activity, acting on acid anhydrides"/>
    <property type="evidence" value="ECO:0007669"/>
    <property type="project" value="InterPro"/>
</dbReference>
<protein>
    <recommendedName>
        <fullName evidence="2">Primase C-terminal 2 domain-containing protein</fullName>
    </recommendedName>
</protein>
<accession>A0A0A1W3J9</accession>
<dbReference type="Pfam" id="PF13481">
    <property type="entry name" value="AAA_25"/>
    <property type="match status" value="1"/>
</dbReference>
<feature type="region of interest" description="Disordered" evidence="1">
    <location>
        <begin position="687"/>
        <end position="719"/>
    </location>
</feature>
<gene>
    <name evidence="3" type="ORF">SP5_018_00450</name>
</gene>
<reference evidence="3 4" key="1">
    <citation type="submission" date="2014-11" db="EMBL/GenBank/DDBJ databases">
        <title>Whole genome shotgun sequence of Sphingomonas parapaucimobilis NBRC 15100.</title>
        <authorList>
            <person name="Katano-Makiyama Y."/>
            <person name="Hosoyama A."/>
            <person name="Hashimoto M."/>
            <person name="Hosoyama Y."/>
            <person name="Noguchi M."/>
            <person name="Numata M."/>
            <person name="Tsuchikane K."/>
            <person name="Hirakata S."/>
            <person name="Uohara A."/>
            <person name="Shimodaira J."/>
            <person name="Ohji S."/>
            <person name="Ichikawa N."/>
            <person name="Kimura A."/>
            <person name="Yamazoe A."/>
            <person name="Fujita N."/>
        </authorList>
    </citation>
    <scope>NUCLEOTIDE SEQUENCE [LARGE SCALE GENOMIC DNA]</scope>
    <source>
        <strain evidence="3 4">NBRC 15100</strain>
    </source>
</reference>
<evidence type="ECO:0000313" key="4">
    <source>
        <dbReference type="Proteomes" id="UP000032305"/>
    </source>
</evidence>